<dbReference type="GO" id="GO:0030170">
    <property type="term" value="F:pyridoxal phosphate binding"/>
    <property type="evidence" value="ECO:0007669"/>
    <property type="project" value="TreeGrafter"/>
</dbReference>
<dbReference type="GO" id="GO:0005829">
    <property type="term" value="C:cytosol"/>
    <property type="evidence" value="ECO:0007669"/>
    <property type="project" value="TreeGrafter"/>
</dbReference>
<dbReference type="RefSeq" id="WP_067384941.1">
    <property type="nucleotide sequence ID" value="NZ_CP015839.1"/>
</dbReference>
<keyword evidence="3" id="KW-0413">Isomerase</keyword>
<protein>
    <submittedName>
        <fullName evidence="6">Alanine racemase</fullName>
    </submittedName>
</protein>
<feature type="region of interest" description="Disordered" evidence="4">
    <location>
        <begin position="361"/>
        <end position="380"/>
    </location>
</feature>
<comment type="cofactor">
    <cofactor evidence="1">
        <name>pyridoxal 5'-phosphate</name>
        <dbReference type="ChEBI" id="CHEBI:597326"/>
    </cofactor>
</comment>
<name>A0A1A9F0Q3_9GAMM</name>
<accession>A0A1A9F0Q3</accession>
<dbReference type="CDD" id="cd06815">
    <property type="entry name" value="PLPDE_III_AR_like_1"/>
    <property type="match status" value="1"/>
</dbReference>
<feature type="domain" description="Alanine racemase N-terminal" evidence="5">
    <location>
        <begin position="8"/>
        <end position="223"/>
    </location>
</feature>
<dbReference type="InterPro" id="IPR029066">
    <property type="entry name" value="PLP-binding_barrel"/>
</dbReference>
<evidence type="ECO:0000256" key="1">
    <source>
        <dbReference type="ARBA" id="ARBA00001933"/>
    </source>
</evidence>
<dbReference type="Pfam" id="PF01168">
    <property type="entry name" value="Ala_racemase_N"/>
    <property type="match status" value="1"/>
</dbReference>
<dbReference type="KEGG" id="mars:A8C75_16570"/>
<evidence type="ECO:0000256" key="2">
    <source>
        <dbReference type="ARBA" id="ARBA00022898"/>
    </source>
</evidence>
<evidence type="ECO:0000313" key="7">
    <source>
        <dbReference type="Proteomes" id="UP000078070"/>
    </source>
</evidence>
<evidence type="ECO:0000259" key="5">
    <source>
        <dbReference type="Pfam" id="PF01168"/>
    </source>
</evidence>
<dbReference type="SUPFAM" id="SSF51419">
    <property type="entry name" value="PLP-binding barrel"/>
    <property type="match status" value="1"/>
</dbReference>
<keyword evidence="2" id="KW-0663">Pyridoxal phosphate</keyword>
<dbReference type="InterPro" id="IPR001608">
    <property type="entry name" value="Ala_racemase_N"/>
</dbReference>
<proteinExistence type="predicted"/>
<dbReference type="GO" id="GO:0008784">
    <property type="term" value="F:alanine racemase activity"/>
    <property type="evidence" value="ECO:0007669"/>
    <property type="project" value="TreeGrafter"/>
</dbReference>
<evidence type="ECO:0000256" key="4">
    <source>
        <dbReference type="SAM" id="MobiDB-lite"/>
    </source>
</evidence>
<reference evidence="6 7" key="2">
    <citation type="journal article" date="2018" name="Int. J. Syst. Evol. Microbiol.">
        <title>Marinobacterium aestuarii sp. nov., a benzene-degrading marine bacterium isolated from estuary sediment.</title>
        <authorList>
            <person name="Bae S.S."/>
            <person name="Jung J."/>
            <person name="Chung D."/>
            <person name="Baek K."/>
        </authorList>
    </citation>
    <scope>NUCLEOTIDE SEQUENCE [LARGE SCALE GENOMIC DNA]</scope>
    <source>
        <strain evidence="6 7">ST58-10</strain>
    </source>
</reference>
<dbReference type="PANTHER" id="PTHR30511:SF3">
    <property type="entry name" value="LYSINE RACEMASE"/>
    <property type="match status" value="1"/>
</dbReference>
<sequence>MSAPRLEVDLDKIHHNARTLVSRLAARGISVTAVMKASLGSPEIARTMLRAGVSMIGDSRMENIEAMCRAGIRAPMMLIRAPMISDVPRVIQYADISLNSELDVIRQLSDAANAAGKTHAVVLMVELGDLREGIMPADLLHTAGLVLDMPNIKLKGIGANLACHCGVSPDSRNMDQLSALAHSVEAAFGISLDIVTGGNSANLNWAFSGADTGRINNLRLGESILLGCEPLHRQPIDGLYTDAITLVAEVIESKIKPTQPWGEIAQTAFGEKAPPADRGDIAQAILAIGRQDVDPDGLSSPAGIDIIDASSDHLIIDCGDHPLAVGAEVRFQLNYSATVRSMTSPFVTKVLHASRPGGTAIPVTAPATASPTTNNPRKIA</sequence>
<dbReference type="OrthoDB" id="504078at2"/>
<dbReference type="AlphaFoldDB" id="A0A1A9F0Q3"/>
<evidence type="ECO:0000256" key="3">
    <source>
        <dbReference type="ARBA" id="ARBA00023235"/>
    </source>
</evidence>
<dbReference type="PANTHER" id="PTHR30511">
    <property type="entry name" value="ALANINE RACEMASE"/>
    <property type="match status" value="1"/>
</dbReference>
<keyword evidence="7" id="KW-1185">Reference proteome</keyword>
<dbReference type="Proteomes" id="UP000078070">
    <property type="component" value="Chromosome"/>
</dbReference>
<dbReference type="STRING" id="1821621.A8C75_16570"/>
<gene>
    <name evidence="6" type="ORF">A8C75_16570</name>
</gene>
<organism evidence="6 7">
    <name type="scientific">Marinobacterium aestuarii</name>
    <dbReference type="NCBI Taxonomy" id="1821621"/>
    <lineage>
        <taxon>Bacteria</taxon>
        <taxon>Pseudomonadati</taxon>
        <taxon>Pseudomonadota</taxon>
        <taxon>Gammaproteobacteria</taxon>
        <taxon>Oceanospirillales</taxon>
        <taxon>Oceanospirillaceae</taxon>
        <taxon>Marinobacterium</taxon>
    </lineage>
</organism>
<dbReference type="InterPro" id="IPR000821">
    <property type="entry name" value="Ala_racemase"/>
</dbReference>
<dbReference type="Gene3D" id="3.20.20.10">
    <property type="entry name" value="Alanine racemase"/>
    <property type="match status" value="1"/>
</dbReference>
<dbReference type="EMBL" id="CP015839">
    <property type="protein sequence ID" value="ANG63924.1"/>
    <property type="molecule type" value="Genomic_DNA"/>
</dbReference>
<evidence type="ECO:0000313" key="6">
    <source>
        <dbReference type="EMBL" id="ANG63924.1"/>
    </source>
</evidence>
<reference evidence="7" key="1">
    <citation type="submission" date="2016-05" db="EMBL/GenBank/DDBJ databases">
        <authorList>
            <person name="Baek K."/>
            <person name="Yang S.-J."/>
        </authorList>
    </citation>
    <scope>NUCLEOTIDE SEQUENCE [LARGE SCALE GENOMIC DNA]</scope>
    <source>
        <strain evidence="7">ST58-10</strain>
    </source>
</reference>